<dbReference type="FunFam" id="3.30.70.380:FF:000001">
    <property type="entry name" value="Phenylalanine--tRNA ligase beta subunit"/>
    <property type="match status" value="1"/>
</dbReference>
<dbReference type="GO" id="GO:0000287">
    <property type="term" value="F:magnesium ion binding"/>
    <property type="evidence" value="ECO:0007669"/>
    <property type="project" value="UniProtKB-UniRule"/>
</dbReference>
<dbReference type="GO" id="GO:0016740">
    <property type="term" value="F:transferase activity"/>
    <property type="evidence" value="ECO:0007669"/>
    <property type="project" value="UniProtKB-ARBA"/>
</dbReference>
<feature type="binding site" evidence="15">
    <location>
        <position position="461"/>
    </location>
    <ligand>
        <name>Mg(2+)</name>
        <dbReference type="ChEBI" id="CHEBI:18420"/>
        <note>shared with alpha subunit</note>
    </ligand>
</feature>
<dbReference type="Gene3D" id="3.30.56.10">
    <property type="match status" value="2"/>
</dbReference>
<dbReference type="Gene3D" id="3.30.930.10">
    <property type="entry name" value="Bira Bifunctional Protein, Domain 2"/>
    <property type="match status" value="1"/>
</dbReference>
<dbReference type="FunFam" id="3.50.40.10:FF:000001">
    <property type="entry name" value="Phenylalanine--tRNA ligase beta subunit"/>
    <property type="match status" value="1"/>
</dbReference>
<feature type="binding site" evidence="15">
    <location>
        <position position="465"/>
    </location>
    <ligand>
        <name>Mg(2+)</name>
        <dbReference type="ChEBI" id="CHEBI:18420"/>
        <note>shared with alpha subunit</note>
    </ligand>
</feature>
<dbReference type="InterPro" id="IPR045060">
    <property type="entry name" value="Phe-tRNA-ligase_IIc_bsu"/>
</dbReference>
<comment type="catalytic activity">
    <reaction evidence="14 15">
        <text>tRNA(Phe) + L-phenylalanine + ATP = L-phenylalanyl-tRNA(Phe) + AMP + diphosphate + H(+)</text>
        <dbReference type="Rhea" id="RHEA:19413"/>
        <dbReference type="Rhea" id="RHEA-COMP:9668"/>
        <dbReference type="Rhea" id="RHEA-COMP:9699"/>
        <dbReference type="ChEBI" id="CHEBI:15378"/>
        <dbReference type="ChEBI" id="CHEBI:30616"/>
        <dbReference type="ChEBI" id="CHEBI:33019"/>
        <dbReference type="ChEBI" id="CHEBI:58095"/>
        <dbReference type="ChEBI" id="CHEBI:78442"/>
        <dbReference type="ChEBI" id="CHEBI:78531"/>
        <dbReference type="ChEBI" id="CHEBI:456215"/>
        <dbReference type="EC" id="6.1.1.20"/>
    </reaction>
</comment>
<feature type="domain" description="FDX-ACB" evidence="18">
    <location>
        <begin position="695"/>
        <end position="788"/>
    </location>
</feature>
<keyword evidence="7 15" id="KW-0479">Metal-binding</keyword>
<dbReference type="GO" id="GO:0004826">
    <property type="term" value="F:phenylalanine-tRNA ligase activity"/>
    <property type="evidence" value="ECO:0007669"/>
    <property type="project" value="UniProtKB-UniRule"/>
</dbReference>
<dbReference type="CDD" id="cd00769">
    <property type="entry name" value="PheRS_beta_core"/>
    <property type="match status" value="1"/>
</dbReference>
<reference evidence="20 21" key="1">
    <citation type="submission" date="2015-06" db="EMBL/GenBank/DDBJ databases">
        <title>Draft genome sequence of the purine-degrading Clostridium cylindrosporum HC-1 (DSM 605).</title>
        <authorList>
            <person name="Poehlein A."/>
            <person name="Schiel-Bengelsdorf B."/>
            <person name="Bengelsdorf F."/>
            <person name="Daniel R."/>
            <person name="Duerre P."/>
        </authorList>
    </citation>
    <scope>NUCLEOTIDE SEQUENCE [LARGE SCALE GENOMIC DNA]</scope>
    <source>
        <strain evidence="20 21">DSM 605</strain>
    </source>
</reference>
<dbReference type="NCBIfam" id="TIGR00472">
    <property type="entry name" value="pheT_bact"/>
    <property type="match status" value="1"/>
</dbReference>
<evidence type="ECO:0000259" key="18">
    <source>
        <dbReference type="PROSITE" id="PS51447"/>
    </source>
</evidence>
<evidence type="ECO:0000259" key="19">
    <source>
        <dbReference type="PROSITE" id="PS51483"/>
    </source>
</evidence>
<dbReference type="SMART" id="SM00896">
    <property type="entry name" value="FDX-ACB"/>
    <property type="match status" value="1"/>
</dbReference>
<dbReference type="Pfam" id="PF03484">
    <property type="entry name" value="B5"/>
    <property type="match status" value="1"/>
</dbReference>
<dbReference type="SUPFAM" id="SSF55681">
    <property type="entry name" value="Class II aaRS and biotin synthetases"/>
    <property type="match status" value="1"/>
</dbReference>
<comment type="cofactor">
    <cofactor evidence="15">
        <name>Mg(2+)</name>
        <dbReference type="ChEBI" id="CHEBI:18420"/>
    </cofactor>
    <text evidence="15">Binds 2 magnesium ions per tetramer.</text>
</comment>
<evidence type="ECO:0000256" key="1">
    <source>
        <dbReference type="ARBA" id="ARBA00004496"/>
    </source>
</evidence>
<dbReference type="FunFam" id="2.40.50.140:FF:000045">
    <property type="entry name" value="Phenylalanine--tRNA ligase beta subunit"/>
    <property type="match status" value="1"/>
</dbReference>
<feature type="domain" description="B5" evidence="19">
    <location>
        <begin position="403"/>
        <end position="477"/>
    </location>
</feature>
<dbReference type="PROSITE" id="PS51483">
    <property type="entry name" value="B5"/>
    <property type="match status" value="1"/>
</dbReference>
<dbReference type="InterPro" id="IPR012340">
    <property type="entry name" value="NA-bd_OB-fold"/>
</dbReference>
<dbReference type="STRING" id="1121307.CLCY_9c00910"/>
<dbReference type="SMART" id="SM00873">
    <property type="entry name" value="B3_4"/>
    <property type="match status" value="1"/>
</dbReference>
<evidence type="ECO:0000256" key="8">
    <source>
        <dbReference type="ARBA" id="ARBA00022741"/>
    </source>
</evidence>
<dbReference type="Gene3D" id="3.50.40.10">
    <property type="entry name" value="Phenylalanyl-trna Synthetase, Chain B, domain 3"/>
    <property type="match status" value="1"/>
</dbReference>
<protein>
    <recommendedName>
        <fullName evidence="15">Phenylalanine--tRNA ligase beta subunit</fullName>
        <ecNumber evidence="15">6.1.1.20</ecNumber>
    </recommendedName>
    <alternativeName>
        <fullName evidence="15">Phenylalanyl-tRNA synthetase beta subunit</fullName>
        <shortName evidence="15">PheRS</shortName>
    </alternativeName>
</protein>
<dbReference type="PANTHER" id="PTHR10947:SF0">
    <property type="entry name" value="PHENYLALANINE--TRNA LIGASE BETA SUBUNIT"/>
    <property type="match status" value="1"/>
</dbReference>
<dbReference type="HAMAP" id="MF_00283">
    <property type="entry name" value="Phe_tRNA_synth_beta1"/>
    <property type="match status" value="1"/>
</dbReference>
<evidence type="ECO:0000256" key="13">
    <source>
        <dbReference type="ARBA" id="ARBA00023146"/>
    </source>
</evidence>
<keyword evidence="21" id="KW-1185">Reference proteome</keyword>
<dbReference type="SUPFAM" id="SSF54991">
    <property type="entry name" value="Anticodon-binding domain of PheRS"/>
    <property type="match status" value="1"/>
</dbReference>
<keyword evidence="12 15" id="KW-0648">Protein biosynthesis</keyword>
<dbReference type="PROSITE" id="PS51447">
    <property type="entry name" value="FDX_ACB"/>
    <property type="match status" value="1"/>
</dbReference>
<feature type="binding site" evidence="15">
    <location>
        <position position="464"/>
    </location>
    <ligand>
        <name>Mg(2+)</name>
        <dbReference type="ChEBI" id="CHEBI:18420"/>
        <note>shared with alpha subunit</note>
    </ligand>
</feature>
<dbReference type="Pfam" id="PF03147">
    <property type="entry name" value="FDX-ACB"/>
    <property type="match status" value="1"/>
</dbReference>
<dbReference type="InterPro" id="IPR004532">
    <property type="entry name" value="Phe-tRNA-ligase_IIc_bsu_bact"/>
</dbReference>
<dbReference type="InterPro" id="IPR005146">
    <property type="entry name" value="B3/B4_tRNA-bd"/>
</dbReference>
<evidence type="ECO:0000256" key="15">
    <source>
        <dbReference type="HAMAP-Rule" id="MF_00283"/>
    </source>
</evidence>
<dbReference type="EMBL" id="LFVU01000006">
    <property type="protein sequence ID" value="KMT22660.1"/>
    <property type="molecule type" value="Genomic_DNA"/>
</dbReference>
<evidence type="ECO:0000313" key="21">
    <source>
        <dbReference type="Proteomes" id="UP000036756"/>
    </source>
</evidence>
<feature type="domain" description="TRNA-binding" evidence="17">
    <location>
        <begin position="39"/>
        <end position="150"/>
    </location>
</feature>
<dbReference type="InterPro" id="IPR020825">
    <property type="entry name" value="Phe-tRNA_synthase-like_B3/B4"/>
</dbReference>
<dbReference type="OrthoDB" id="9805455at2"/>
<evidence type="ECO:0000256" key="3">
    <source>
        <dbReference type="ARBA" id="ARBA00011209"/>
    </source>
</evidence>
<keyword evidence="5 16" id="KW-0820">tRNA-binding</keyword>
<dbReference type="SUPFAM" id="SSF56037">
    <property type="entry name" value="PheT/TilS domain"/>
    <property type="match status" value="1"/>
</dbReference>
<evidence type="ECO:0000259" key="17">
    <source>
        <dbReference type="PROSITE" id="PS50886"/>
    </source>
</evidence>
<dbReference type="InterPro" id="IPR009061">
    <property type="entry name" value="DNA-bd_dom_put_sf"/>
</dbReference>
<evidence type="ECO:0000256" key="7">
    <source>
        <dbReference type="ARBA" id="ARBA00022723"/>
    </source>
</evidence>
<evidence type="ECO:0000256" key="12">
    <source>
        <dbReference type="ARBA" id="ARBA00022917"/>
    </source>
</evidence>
<evidence type="ECO:0000313" key="20">
    <source>
        <dbReference type="EMBL" id="KMT22660.1"/>
    </source>
</evidence>
<dbReference type="PROSITE" id="PS50886">
    <property type="entry name" value="TRBD"/>
    <property type="match status" value="1"/>
</dbReference>
<keyword evidence="11 16" id="KW-0694">RNA-binding</keyword>
<dbReference type="PANTHER" id="PTHR10947">
    <property type="entry name" value="PHENYLALANYL-TRNA SYNTHETASE BETA CHAIN AND LEUCINE-RICH REPEAT-CONTAINING PROTEIN 47"/>
    <property type="match status" value="1"/>
</dbReference>
<dbReference type="InterPro" id="IPR036690">
    <property type="entry name" value="Fdx_antiC-bd_sf"/>
</dbReference>
<evidence type="ECO:0000256" key="11">
    <source>
        <dbReference type="ARBA" id="ARBA00022884"/>
    </source>
</evidence>
<accession>A0A0J8D9E6</accession>
<dbReference type="GO" id="GO:0000049">
    <property type="term" value="F:tRNA binding"/>
    <property type="evidence" value="ECO:0007669"/>
    <property type="project" value="UniProtKB-UniRule"/>
</dbReference>
<name>A0A0J8D9E6_CLOCY</name>
<dbReference type="PATRIC" id="fig|1121307.3.peg.2674"/>
<dbReference type="EC" id="6.1.1.20" evidence="15"/>
<dbReference type="RefSeq" id="WP_048569863.1">
    <property type="nucleotide sequence ID" value="NZ_LFVU01000006.1"/>
</dbReference>
<dbReference type="Pfam" id="PF01588">
    <property type="entry name" value="tRNA_bind"/>
    <property type="match status" value="1"/>
</dbReference>
<comment type="similarity">
    <text evidence="2 15">Belongs to the phenylalanyl-tRNA synthetase beta subunit family. Type 1 subfamily.</text>
</comment>
<dbReference type="Pfam" id="PF03483">
    <property type="entry name" value="B3_4"/>
    <property type="match status" value="1"/>
</dbReference>
<evidence type="ECO:0000256" key="4">
    <source>
        <dbReference type="ARBA" id="ARBA00022490"/>
    </source>
</evidence>
<proteinExistence type="inferred from homology"/>
<keyword evidence="13 15" id="KW-0030">Aminoacyl-tRNA synthetase</keyword>
<dbReference type="NCBIfam" id="NF045760">
    <property type="entry name" value="YtpR"/>
    <property type="match status" value="1"/>
</dbReference>
<comment type="subcellular location">
    <subcellularLocation>
        <location evidence="1 15">Cytoplasm</location>
    </subcellularLocation>
</comment>
<dbReference type="SUPFAM" id="SSF46955">
    <property type="entry name" value="Putative DNA-binding domain"/>
    <property type="match status" value="1"/>
</dbReference>
<dbReference type="GO" id="GO:0005524">
    <property type="term" value="F:ATP binding"/>
    <property type="evidence" value="ECO:0007669"/>
    <property type="project" value="UniProtKB-UniRule"/>
</dbReference>
<dbReference type="Gene3D" id="2.40.50.140">
    <property type="entry name" value="Nucleic acid-binding proteins"/>
    <property type="match status" value="1"/>
</dbReference>
<dbReference type="AlphaFoldDB" id="A0A0J8D9E6"/>
<dbReference type="Proteomes" id="UP000036756">
    <property type="component" value="Unassembled WGS sequence"/>
</dbReference>
<organism evidence="20 21">
    <name type="scientific">Clostridium cylindrosporum DSM 605</name>
    <dbReference type="NCBI Taxonomy" id="1121307"/>
    <lineage>
        <taxon>Bacteria</taxon>
        <taxon>Bacillati</taxon>
        <taxon>Bacillota</taxon>
        <taxon>Clostridia</taxon>
        <taxon>Eubacteriales</taxon>
        <taxon>Clostridiaceae</taxon>
        <taxon>Clostridium</taxon>
    </lineage>
</organism>
<keyword evidence="8 15" id="KW-0547">Nucleotide-binding</keyword>
<feature type="binding site" evidence="15">
    <location>
        <position position="455"/>
    </location>
    <ligand>
        <name>Mg(2+)</name>
        <dbReference type="ChEBI" id="CHEBI:18420"/>
        <note>shared with alpha subunit</note>
    </ligand>
</feature>
<dbReference type="Pfam" id="PF17759">
    <property type="entry name" value="tRNA_synthFbeta"/>
    <property type="match status" value="1"/>
</dbReference>
<dbReference type="InterPro" id="IPR045864">
    <property type="entry name" value="aa-tRNA-synth_II/BPL/LPL"/>
</dbReference>
<evidence type="ECO:0000256" key="10">
    <source>
        <dbReference type="ARBA" id="ARBA00022842"/>
    </source>
</evidence>
<evidence type="ECO:0000256" key="14">
    <source>
        <dbReference type="ARBA" id="ARBA00049255"/>
    </source>
</evidence>
<gene>
    <name evidence="15 20" type="primary">pheT</name>
    <name evidence="20" type="ORF">CLCY_9c00910</name>
</gene>
<dbReference type="GO" id="GO:0006432">
    <property type="term" value="P:phenylalanyl-tRNA aminoacylation"/>
    <property type="evidence" value="ECO:0007669"/>
    <property type="project" value="UniProtKB-UniRule"/>
</dbReference>
<keyword evidence="10 15" id="KW-0460">Magnesium</keyword>
<evidence type="ECO:0000256" key="9">
    <source>
        <dbReference type="ARBA" id="ARBA00022840"/>
    </source>
</evidence>
<keyword evidence="4 15" id="KW-0963">Cytoplasm</keyword>
<sequence>MKVPYKWMLEYVDLDENINDVADALTLSGSKAEEVIETGKEISNVITGKIEKIDVHPDAEKLIVCQINVGLDENIQIVTGAKNVSEGDIVPVAMHKSTLPGGVSIKKGKLRGVESNGMLCSEEELAIPVDEPVHGIMILDKDTPIGADIKEVLGLNGGIIDFEITSNRSDCFGVYGIAREAAATFGKPLKELDLSYKEDKDTIKHYLDVKVSDSLCRRYMAKMVKNVKVGPSPAWLKANLEEAGVRSINNIVDITNYVMIELGQPMHAFDYNFISDSKIEVRRANDAEKFTTLDEVERTLDSSMLVIADGEKSVAIAGVMGGMNSEVTEATQVIVLESANFDGTNVRLTSKKLALRTDASGKFEKDLDPNLCEIAINRACHLIELIGAGEVISDVIDVYGTKTDDVNLEVTPKWINGFLGTDISVERMKEILVSLGMEVDGEEVLNIKVPSFRQDIRIREDVAEEIVRIYGYDKIPSVKIKGEAVEAAWTIEQKLTKLVKETMIASGFYEALTYSFIAPKVFDSINVEKDSSLRNCVKISNPLGEDFSLMRTTTMPSMLDSLSRNYARDNKEALLFEVSKVYIPSEDTLPEEKLKLTIGMYGDVDFYELKGVVEVLLEKLSVPKFAFERESSNPSFHPGKTANLLVRNKPVGTFGELHPDVLENYGFENRVFFAELDLESIFEASKMDKKYKALPKFPAVTRDIAMLVNEDVTVGEIEAIIKKNGKAILEEVKLFDVYRGAQIPGGKKSVAYALVYRGENKTLKDEEVNKVHDGVVKALSEKLSAELR</sequence>
<keyword evidence="9 15" id="KW-0067">ATP-binding</keyword>
<evidence type="ECO:0000256" key="16">
    <source>
        <dbReference type="PROSITE-ProRule" id="PRU00209"/>
    </source>
</evidence>
<comment type="caution">
    <text evidence="20">The sequence shown here is derived from an EMBL/GenBank/DDBJ whole genome shotgun (WGS) entry which is preliminary data.</text>
</comment>
<dbReference type="CDD" id="cd02796">
    <property type="entry name" value="tRNA_bind_bactPheRS"/>
    <property type="match status" value="1"/>
</dbReference>
<evidence type="ECO:0000256" key="5">
    <source>
        <dbReference type="ARBA" id="ARBA00022555"/>
    </source>
</evidence>
<keyword evidence="6 15" id="KW-0436">Ligase</keyword>
<dbReference type="InterPro" id="IPR033714">
    <property type="entry name" value="tRNA_bind_bactPheRS"/>
</dbReference>
<comment type="subunit">
    <text evidence="3 15">Tetramer of two alpha and two beta subunits.</text>
</comment>
<dbReference type="SMART" id="SM00874">
    <property type="entry name" value="B5"/>
    <property type="match status" value="1"/>
</dbReference>
<dbReference type="Gene3D" id="3.30.70.380">
    <property type="entry name" value="Ferrodoxin-fold anticodon-binding domain"/>
    <property type="match status" value="1"/>
</dbReference>
<dbReference type="SUPFAM" id="SSF50249">
    <property type="entry name" value="Nucleic acid-binding proteins"/>
    <property type="match status" value="1"/>
</dbReference>
<dbReference type="InterPro" id="IPR041616">
    <property type="entry name" value="PheRS_beta_core"/>
</dbReference>
<evidence type="ECO:0000256" key="2">
    <source>
        <dbReference type="ARBA" id="ARBA00008653"/>
    </source>
</evidence>
<dbReference type="InterPro" id="IPR005147">
    <property type="entry name" value="tRNA_synthase_B5-dom"/>
</dbReference>
<dbReference type="GO" id="GO:0140096">
    <property type="term" value="F:catalytic activity, acting on a protein"/>
    <property type="evidence" value="ECO:0007669"/>
    <property type="project" value="UniProtKB-ARBA"/>
</dbReference>
<evidence type="ECO:0000256" key="6">
    <source>
        <dbReference type="ARBA" id="ARBA00022598"/>
    </source>
</evidence>
<dbReference type="GO" id="GO:0009328">
    <property type="term" value="C:phenylalanine-tRNA ligase complex"/>
    <property type="evidence" value="ECO:0007669"/>
    <property type="project" value="TreeGrafter"/>
</dbReference>
<dbReference type="InterPro" id="IPR002547">
    <property type="entry name" value="tRNA-bd_dom"/>
</dbReference>
<dbReference type="InterPro" id="IPR005121">
    <property type="entry name" value="Fdx_antiC-bd"/>
</dbReference>